<dbReference type="EMBL" id="CP000463">
    <property type="protein sequence ID" value="ABJ04449.1"/>
    <property type="molecule type" value="Genomic_DNA"/>
</dbReference>
<dbReference type="eggNOG" id="ENOG502Z9N4">
    <property type="taxonomic scope" value="Bacteria"/>
</dbReference>
<dbReference type="KEGG" id="rpe:RPE_0490"/>
<dbReference type="SUPFAM" id="SSF54001">
    <property type="entry name" value="Cysteine proteinases"/>
    <property type="match status" value="1"/>
</dbReference>
<dbReference type="STRING" id="316055.RPE_0490"/>
<dbReference type="AlphaFoldDB" id="Q07UD5"/>
<organism evidence="1">
    <name type="scientific">Rhodopseudomonas palustris (strain BisA53)</name>
    <dbReference type="NCBI Taxonomy" id="316055"/>
    <lineage>
        <taxon>Bacteria</taxon>
        <taxon>Pseudomonadati</taxon>
        <taxon>Pseudomonadota</taxon>
        <taxon>Alphaproteobacteria</taxon>
        <taxon>Hyphomicrobiales</taxon>
        <taxon>Nitrobacteraceae</taxon>
        <taxon>Rhodopseudomonas</taxon>
    </lineage>
</organism>
<dbReference type="InterPro" id="IPR024453">
    <property type="entry name" value="Peptidase_C92"/>
</dbReference>
<evidence type="ECO:0000313" key="1">
    <source>
        <dbReference type="EMBL" id="ABJ04449.1"/>
    </source>
</evidence>
<gene>
    <name evidence="1" type="ordered locus">RPE_0490</name>
</gene>
<dbReference type="HOGENOM" id="CLU_067303_0_0_5"/>
<evidence type="ECO:0008006" key="2">
    <source>
        <dbReference type="Google" id="ProtNLM"/>
    </source>
</evidence>
<name>Q07UD5_RHOP5</name>
<accession>Q07UD5</accession>
<proteinExistence type="predicted"/>
<protein>
    <recommendedName>
        <fullName evidence="2">Lipo-like protein</fullName>
    </recommendedName>
</protein>
<dbReference type="InterPro" id="IPR038765">
    <property type="entry name" value="Papain-like_cys_pep_sf"/>
</dbReference>
<dbReference type="Gene3D" id="3.90.1720.10">
    <property type="entry name" value="endopeptidase domain like (from Nostoc punctiforme)"/>
    <property type="match status" value="1"/>
</dbReference>
<reference evidence="1" key="1">
    <citation type="submission" date="2006-09" db="EMBL/GenBank/DDBJ databases">
        <title>Complete sequence of Rhodopseudomonas palustris BisA53.</title>
        <authorList>
            <consortium name="US DOE Joint Genome Institute"/>
            <person name="Copeland A."/>
            <person name="Lucas S."/>
            <person name="Lapidus A."/>
            <person name="Barry K."/>
            <person name="Detter J.C."/>
            <person name="Glavina del Rio T."/>
            <person name="Hammon N."/>
            <person name="Israni S."/>
            <person name="Dalin E."/>
            <person name="Tice H."/>
            <person name="Pitluck S."/>
            <person name="Chain P."/>
            <person name="Malfatti S."/>
            <person name="Shin M."/>
            <person name="Vergez L."/>
            <person name="Schmutz J."/>
            <person name="Larimer F."/>
            <person name="Land M."/>
            <person name="Hauser L."/>
            <person name="Pelletier D.A."/>
            <person name="Kyrpides N."/>
            <person name="Kim E."/>
            <person name="Harwood C.S."/>
            <person name="Oda Y."/>
            <person name="Richardson P."/>
        </authorList>
    </citation>
    <scope>NUCLEOTIDE SEQUENCE [LARGE SCALE GENOMIC DNA]</scope>
    <source>
        <strain evidence="1">BisA53</strain>
    </source>
</reference>
<dbReference type="Pfam" id="PF05708">
    <property type="entry name" value="Peptidase_C92"/>
    <property type="match status" value="1"/>
</dbReference>
<sequence>MNQLATACSDHRVRPANPAAWNRVMGIVLDRIGKLIAEYLQTEVTGYEPFTPSDPEQLNEIIEPGDVLLVEGNSRISGIIKYLTQSTWSHAALYVGPIDGACEPDGEPHVLIEANIGEGVSSSPLSRYLPSHTRVCRPVGLSHEDRHTVCRYAINRIGFGYDTKNILDLMRYLFPMPVPQRWRRRMIAFGSGDPTKIICSALIAQAFDTVRYPILPKITTAGSRQARREILHIRHSSLYMPRDFDISPYFEIVKPTIIAGFDYTRLHWADKQKPLAELTDPFDLFDDALVPPAPARLEPPPAEAAEVRLIERVRVTEHYLVVDRVPACALPRPSTAVLESAS</sequence>